<feature type="region of interest" description="Disordered" evidence="1">
    <location>
        <begin position="166"/>
        <end position="201"/>
    </location>
</feature>
<organism evidence="3">
    <name type="scientific">marine sediment metagenome</name>
    <dbReference type="NCBI Taxonomy" id="412755"/>
    <lineage>
        <taxon>unclassified sequences</taxon>
        <taxon>metagenomes</taxon>
        <taxon>ecological metagenomes</taxon>
    </lineage>
</organism>
<name>X0VMQ2_9ZZZZ</name>
<gene>
    <name evidence="3" type="ORF">S01H1_56584</name>
</gene>
<dbReference type="InterPro" id="IPR044060">
    <property type="entry name" value="Bacterial_rp_domain"/>
</dbReference>
<accession>X0VMQ2</accession>
<feature type="non-terminal residue" evidence="3">
    <location>
        <position position="1"/>
    </location>
</feature>
<proteinExistence type="predicted"/>
<protein>
    <recommendedName>
        <fullName evidence="2">Bacterial repeat domain-containing protein</fullName>
    </recommendedName>
</protein>
<evidence type="ECO:0000259" key="2">
    <source>
        <dbReference type="Pfam" id="PF18998"/>
    </source>
</evidence>
<sequence>VYTITATAGSGGSIAPQGNVSVDQGNDITFTITPDAGYSVDAVVADGEAIDTVPDDVVTFQTAKNSVLGLKPDNGSNLVSLQPVDPESDDITNRNGMPQSMIYGLIEFKIKVDIPGSSATITIFLPEPMPRGYKWYKYSQSQGWYDHSANVASNSDRTQLSITLVDGGRGDDDGQQNGIIADPSGLGLAPTGSGSGSSGDGGGGDGGCFIGALDENFKWWWF</sequence>
<comment type="caution">
    <text evidence="3">The sequence shown here is derived from an EMBL/GenBank/DDBJ whole genome shotgun (WGS) entry which is preliminary data.</text>
</comment>
<dbReference type="NCBIfam" id="NF041766">
    <property type="entry name" value="choice_anch_U"/>
    <property type="match status" value="1"/>
</dbReference>
<dbReference type="EMBL" id="BARS01036853">
    <property type="protein sequence ID" value="GAG19659.1"/>
    <property type="molecule type" value="Genomic_DNA"/>
</dbReference>
<dbReference type="InterPro" id="IPR053784">
    <property type="entry name" value="Choice_anch_U_dom"/>
</dbReference>
<evidence type="ECO:0000313" key="3">
    <source>
        <dbReference type="EMBL" id="GAG19659.1"/>
    </source>
</evidence>
<dbReference type="Pfam" id="PF18998">
    <property type="entry name" value="Flg_new_2"/>
    <property type="match status" value="1"/>
</dbReference>
<evidence type="ECO:0000256" key="1">
    <source>
        <dbReference type="SAM" id="MobiDB-lite"/>
    </source>
</evidence>
<reference evidence="3" key="1">
    <citation type="journal article" date="2014" name="Front. Microbiol.">
        <title>High frequency of phylogenetically diverse reductive dehalogenase-homologous genes in deep subseafloor sedimentary metagenomes.</title>
        <authorList>
            <person name="Kawai M."/>
            <person name="Futagami T."/>
            <person name="Toyoda A."/>
            <person name="Takaki Y."/>
            <person name="Nishi S."/>
            <person name="Hori S."/>
            <person name="Arai W."/>
            <person name="Tsubouchi T."/>
            <person name="Morono Y."/>
            <person name="Uchiyama I."/>
            <person name="Ito T."/>
            <person name="Fujiyama A."/>
            <person name="Inagaki F."/>
            <person name="Takami H."/>
        </authorList>
    </citation>
    <scope>NUCLEOTIDE SEQUENCE</scope>
    <source>
        <strain evidence="3">Expedition CK06-06</strain>
    </source>
</reference>
<dbReference type="AlphaFoldDB" id="X0VMQ2"/>
<feature type="domain" description="Bacterial repeat" evidence="2">
    <location>
        <begin position="2"/>
        <end position="63"/>
    </location>
</feature>